<dbReference type="eggNOG" id="ENOG502S5SN">
    <property type="taxonomic scope" value="Eukaryota"/>
</dbReference>
<accession>S3D4M3</accession>
<dbReference type="RefSeq" id="XP_008081114.1">
    <property type="nucleotide sequence ID" value="XM_008082923.1"/>
</dbReference>
<dbReference type="OrthoDB" id="4540227at2759"/>
<evidence type="ECO:0000256" key="1">
    <source>
        <dbReference type="SAM" id="MobiDB-lite"/>
    </source>
</evidence>
<dbReference type="STRING" id="1116229.S3D4M3"/>
<dbReference type="KEGG" id="glz:GLAREA_12141"/>
<keyword evidence="3" id="KW-1185">Reference proteome</keyword>
<dbReference type="Proteomes" id="UP000016922">
    <property type="component" value="Unassembled WGS sequence"/>
</dbReference>
<dbReference type="HOGENOM" id="CLU_542963_0_0_1"/>
<feature type="compositionally biased region" description="Low complexity" evidence="1">
    <location>
        <begin position="32"/>
        <end position="49"/>
    </location>
</feature>
<dbReference type="PANTHER" id="PTHR35392:SF3">
    <property type="entry name" value="ZN(2)-C6 FUNGAL-TYPE DOMAIN-CONTAINING PROTEIN"/>
    <property type="match status" value="1"/>
</dbReference>
<protein>
    <recommendedName>
        <fullName evidence="4">Zn(2)-C6 fungal-type domain-containing protein</fullName>
    </recommendedName>
</protein>
<dbReference type="GeneID" id="19471182"/>
<evidence type="ECO:0000313" key="3">
    <source>
        <dbReference type="Proteomes" id="UP000016922"/>
    </source>
</evidence>
<feature type="region of interest" description="Disordered" evidence="1">
    <location>
        <begin position="30"/>
        <end position="92"/>
    </location>
</feature>
<proteinExistence type="predicted"/>
<evidence type="ECO:0008006" key="4">
    <source>
        <dbReference type="Google" id="ProtNLM"/>
    </source>
</evidence>
<dbReference type="AlphaFoldDB" id="S3D4M3"/>
<organism evidence="2 3">
    <name type="scientific">Glarea lozoyensis (strain ATCC 20868 / MF5171)</name>
    <dbReference type="NCBI Taxonomy" id="1116229"/>
    <lineage>
        <taxon>Eukaryota</taxon>
        <taxon>Fungi</taxon>
        <taxon>Dikarya</taxon>
        <taxon>Ascomycota</taxon>
        <taxon>Pezizomycotina</taxon>
        <taxon>Leotiomycetes</taxon>
        <taxon>Helotiales</taxon>
        <taxon>Helotiaceae</taxon>
        <taxon>Glarea</taxon>
    </lineage>
</organism>
<dbReference type="EMBL" id="KE145360">
    <property type="protein sequence ID" value="EPE32059.1"/>
    <property type="molecule type" value="Genomic_DNA"/>
</dbReference>
<dbReference type="PANTHER" id="PTHR35392">
    <property type="entry name" value="ZN(II)2CYS6 TRANSCRIPTION FACTOR (EUROFUNG)-RELATED-RELATED"/>
    <property type="match status" value="1"/>
</dbReference>
<dbReference type="InterPro" id="IPR052973">
    <property type="entry name" value="Fungal_sec-metab_reg_TF"/>
</dbReference>
<sequence length="502" mass="57066">MDSYDSNLSFGSFDFQSDDFVNSWPYEFSDNTTPVTSSTDPSTPASPAAIEQYGSTEFGSNHACKRRLPSSSPESGALARPRKTRRLKSPKETAQVRVKGACYGCKLNRKTCQDGDDPEGSCRSCLSLSLSNKMKVIPGLLRPLCWRPNIGSTEMFRRGPTIDFAASHRGNLADATTGKQASWKTFATRPSSKQSSKVVELSQGWTSRALAIQLDRYAPKPTDKQYYSWYDGDMEYHFDTPAYGISNLDATSSAIQSFLTQNAEEYITKHLIGACETTRQTFAIAQEYKQYFPLVTRALKLWVGCRFIEEPWSIIGTETLDISLDDNPNCPYHDRIPVPPIVDLQIDVITINDLLQPEMKKILKTVKEMLESRNPWKNWFEIYLAYFILLHNVELTMAHDAWFVKRNNLKTKYSNKNLVDTIMQGATTLLTCFHYAHQGYAPFSDPKMEESQSWNSRQKGYLADMRSLLATTHGDYTKDPSRELFWTSQLHRPNWRPLVLSS</sequence>
<reference evidence="2 3" key="1">
    <citation type="journal article" date="2013" name="BMC Genomics">
        <title>Genomics-driven discovery of the pneumocandin biosynthetic gene cluster in the fungus Glarea lozoyensis.</title>
        <authorList>
            <person name="Chen L."/>
            <person name="Yue Q."/>
            <person name="Zhang X."/>
            <person name="Xiang M."/>
            <person name="Wang C."/>
            <person name="Li S."/>
            <person name="Che Y."/>
            <person name="Ortiz-Lopez F.J."/>
            <person name="Bills G.F."/>
            <person name="Liu X."/>
            <person name="An Z."/>
        </authorList>
    </citation>
    <scope>NUCLEOTIDE SEQUENCE [LARGE SCALE GENOMIC DNA]</scope>
    <source>
        <strain evidence="3">ATCC 20868 / MF5171</strain>
    </source>
</reference>
<evidence type="ECO:0000313" key="2">
    <source>
        <dbReference type="EMBL" id="EPE32059.1"/>
    </source>
</evidence>
<name>S3D4M3_GLAL2</name>
<dbReference type="OMA" id="WLTIYLT"/>
<gene>
    <name evidence="2" type="ORF">GLAREA_12141</name>
</gene>